<evidence type="ECO:0000313" key="4">
    <source>
        <dbReference type="Proteomes" id="UP000437736"/>
    </source>
</evidence>
<feature type="domain" description="DUF4365" evidence="2">
    <location>
        <begin position="3"/>
        <end position="132"/>
    </location>
</feature>
<dbReference type="EMBL" id="WJHE01000414">
    <property type="protein sequence ID" value="MST32862.1"/>
    <property type="molecule type" value="Genomic_DNA"/>
</dbReference>
<accession>A0ABW9QUA5</accession>
<comment type="caution">
    <text evidence="3">The sequence shown here is derived from an EMBL/GenBank/DDBJ whole genome shotgun (WGS) entry which is preliminary data.</text>
</comment>
<sequence>MALIAKRVGEMGYLFHPRRVDHGIDGHIDLVDPSSSELLNLTLLVQSKASTLPFPDETDQGFRYTCDQRDLDLWLGGNAPVILVLSHPDNDHAWWVDVRDAFSSPAARAARVVYVDKRTQVFDTAAAAGLRAVALPRDTGLYLPAAPIQETLTTNLLEVADWPASLHLARTNARDYPEAGKRLQSSGIRAGGWMLRDGFVISFRDLTEAPLNALCDSDVESHATAEWAESSDLDTQHRFMDLLTRTVQDAHPELRWHKERRHLHFLASQDLRPRLAGKGHGNRGRTVFAPHYSKSDPGRVSYYHHAALRLRFRRLAGQWFAQLEPDYCFTSDGSAESRIADSLLAGIKRLDRHPAVAGWTRMWANHLRGGDDLFSPDRIVAFGDLATVTVDRGIDDRWWGPAPAEATIEDERDLQPTASVDASLIAAGVDADELTLLLTGEDRPPQRPGRASQRSRRPQGGKR</sequence>
<keyword evidence="4" id="KW-1185">Reference proteome</keyword>
<name>A0ABW9QUA5_9ACTN</name>
<evidence type="ECO:0000256" key="1">
    <source>
        <dbReference type="SAM" id="MobiDB-lite"/>
    </source>
</evidence>
<dbReference type="InterPro" id="IPR025375">
    <property type="entry name" value="DUF4365"/>
</dbReference>
<evidence type="ECO:0000313" key="3">
    <source>
        <dbReference type="EMBL" id="MST32862.1"/>
    </source>
</evidence>
<dbReference type="Proteomes" id="UP000437736">
    <property type="component" value="Unassembled WGS sequence"/>
</dbReference>
<organism evidence="3 4">
    <name type="scientific">Acidiferrimicrobium australe</name>
    <dbReference type="NCBI Taxonomy" id="2664430"/>
    <lineage>
        <taxon>Bacteria</taxon>
        <taxon>Bacillati</taxon>
        <taxon>Actinomycetota</taxon>
        <taxon>Acidimicrobiia</taxon>
        <taxon>Acidimicrobiales</taxon>
        <taxon>Acidimicrobiaceae</taxon>
        <taxon>Acidiferrimicrobium</taxon>
    </lineage>
</organism>
<protein>
    <submittedName>
        <fullName evidence="3">DUF4365 domain-containing protein</fullName>
    </submittedName>
</protein>
<feature type="region of interest" description="Disordered" evidence="1">
    <location>
        <begin position="436"/>
        <end position="463"/>
    </location>
</feature>
<evidence type="ECO:0000259" key="2">
    <source>
        <dbReference type="Pfam" id="PF14280"/>
    </source>
</evidence>
<gene>
    <name evidence="3" type="ORF">GHK86_09040</name>
</gene>
<dbReference type="Pfam" id="PF14280">
    <property type="entry name" value="DUF4365"/>
    <property type="match status" value="1"/>
</dbReference>
<feature type="compositionally biased region" description="Basic residues" evidence="1">
    <location>
        <begin position="453"/>
        <end position="463"/>
    </location>
</feature>
<reference evidence="3 4" key="1">
    <citation type="submission" date="2019-11" db="EMBL/GenBank/DDBJ databases">
        <title>Acidiferrimicrobium australis gen. nov., sp. nov., an acidophilic and obligately heterotrophic, member of the Actinobacteria that catalyses dissimilatory oxido- reduction of iron isolated from metal-rich acidic water in Chile.</title>
        <authorList>
            <person name="Gonzalez D."/>
            <person name="Huber K."/>
            <person name="Hedrich S."/>
            <person name="Rojas-Villalobos C."/>
            <person name="Quatrini R."/>
            <person name="Dinamarca M.A."/>
            <person name="Schwarz A."/>
            <person name="Canales C."/>
            <person name="Nancucheo I."/>
        </authorList>
    </citation>
    <scope>NUCLEOTIDE SEQUENCE [LARGE SCALE GENOMIC DNA]</scope>
    <source>
        <strain evidence="3 4">USS-CCA1</strain>
    </source>
</reference>
<proteinExistence type="predicted"/>